<dbReference type="GO" id="GO:0016798">
    <property type="term" value="F:hydrolase activity, acting on glycosyl bonds"/>
    <property type="evidence" value="ECO:0007669"/>
    <property type="project" value="UniProtKB-KW"/>
</dbReference>
<dbReference type="PANTHER" id="PTHR10357:SF219">
    <property type="entry name" value="MALTOSE ALPHA-D-GLUCOSYLTRANSFERASE"/>
    <property type="match status" value="1"/>
</dbReference>
<proteinExistence type="predicted"/>
<name>A0ABS4UK73_9ACTN</name>
<sequence length="192" mass="21856">MPRSSAISARVGADTVWLQQFYVSSYLDSGYDVVDHRDVSARFGTMADSENLAERCHRLDLRVIVELVVPRLLRRAAESRDDPALPGPVLPGVEDSIWTYDEHAGRYYRQTFYRHEADLDVGRPEVRAEIAGIIRHWLDRGVDGVRVDAVPYMVPQAALTDEREDGYWFLIELAPGWWRPPSLRSPDPTTCS</sequence>
<dbReference type="InterPro" id="IPR006047">
    <property type="entry name" value="GH13_cat_dom"/>
</dbReference>
<comment type="caution">
    <text evidence="2">The sequence shown here is derived from an EMBL/GenBank/DDBJ whole genome shotgun (WGS) entry which is preliminary data.</text>
</comment>
<evidence type="ECO:0000313" key="3">
    <source>
        <dbReference type="Proteomes" id="UP000755585"/>
    </source>
</evidence>
<dbReference type="PANTHER" id="PTHR10357">
    <property type="entry name" value="ALPHA-AMYLASE FAMILY MEMBER"/>
    <property type="match status" value="1"/>
</dbReference>
<dbReference type="Proteomes" id="UP000755585">
    <property type="component" value="Unassembled WGS sequence"/>
</dbReference>
<dbReference type="Pfam" id="PF00128">
    <property type="entry name" value="Alpha-amylase"/>
    <property type="match status" value="2"/>
</dbReference>
<organism evidence="2 3">
    <name type="scientific">Kribbella aluminosa</name>
    <dbReference type="NCBI Taxonomy" id="416017"/>
    <lineage>
        <taxon>Bacteria</taxon>
        <taxon>Bacillati</taxon>
        <taxon>Actinomycetota</taxon>
        <taxon>Actinomycetes</taxon>
        <taxon>Propionibacteriales</taxon>
        <taxon>Kribbellaceae</taxon>
        <taxon>Kribbella</taxon>
    </lineage>
</organism>
<dbReference type="InterPro" id="IPR045857">
    <property type="entry name" value="O16G_dom_2"/>
</dbReference>
<keyword evidence="2" id="KW-0378">Hydrolase</keyword>
<keyword evidence="2" id="KW-0326">Glycosidase</keyword>
<dbReference type="RefSeq" id="WP_209694865.1">
    <property type="nucleotide sequence ID" value="NZ_BAAAVU010000009.1"/>
</dbReference>
<dbReference type="Gene3D" id="3.90.400.10">
    <property type="entry name" value="Oligo-1,6-glucosidase, Domain 2"/>
    <property type="match status" value="1"/>
</dbReference>
<evidence type="ECO:0000313" key="2">
    <source>
        <dbReference type="EMBL" id="MBP2352052.1"/>
    </source>
</evidence>
<keyword evidence="3" id="KW-1185">Reference proteome</keyword>
<evidence type="ECO:0000259" key="1">
    <source>
        <dbReference type="SMART" id="SM00642"/>
    </source>
</evidence>
<dbReference type="InterPro" id="IPR017853">
    <property type="entry name" value="GH"/>
</dbReference>
<protein>
    <submittedName>
        <fullName evidence="2">Glycosidase</fullName>
    </submittedName>
</protein>
<dbReference type="EMBL" id="JAGINT010000001">
    <property type="protein sequence ID" value="MBP2352052.1"/>
    <property type="molecule type" value="Genomic_DNA"/>
</dbReference>
<dbReference type="Gene3D" id="3.20.20.80">
    <property type="entry name" value="Glycosidases"/>
    <property type="match status" value="2"/>
</dbReference>
<reference evidence="2 3" key="1">
    <citation type="submission" date="2021-03" db="EMBL/GenBank/DDBJ databases">
        <title>Sequencing the genomes of 1000 actinobacteria strains.</title>
        <authorList>
            <person name="Klenk H.-P."/>
        </authorList>
    </citation>
    <scope>NUCLEOTIDE SEQUENCE [LARGE SCALE GENOMIC DNA]</scope>
    <source>
        <strain evidence="2 3">DSM 18824</strain>
    </source>
</reference>
<dbReference type="SUPFAM" id="SSF51445">
    <property type="entry name" value="(Trans)glycosidases"/>
    <property type="match status" value="1"/>
</dbReference>
<accession>A0ABS4UK73</accession>
<feature type="domain" description="Glycosyl hydrolase family 13 catalytic" evidence="1">
    <location>
        <begin position="1"/>
        <end position="192"/>
    </location>
</feature>
<dbReference type="SMART" id="SM00642">
    <property type="entry name" value="Aamy"/>
    <property type="match status" value="1"/>
</dbReference>
<gene>
    <name evidence="2" type="ORF">JOF29_003135</name>
</gene>